<accession>M9WAC4</accession>
<dbReference type="InterPro" id="IPR036457">
    <property type="entry name" value="PPM-type-like_dom_sf"/>
</dbReference>
<dbReference type="eggNOG" id="COG0631">
    <property type="taxonomic scope" value="Bacteria"/>
</dbReference>
<dbReference type="Gene3D" id="3.60.40.10">
    <property type="entry name" value="PPM-type phosphatase domain"/>
    <property type="match status" value="1"/>
</dbReference>
<dbReference type="SMART" id="SM00332">
    <property type="entry name" value="PP2Cc"/>
    <property type="match status" value="1"/>
</dbReference>
<dbReference type="AlphaFoldDB" id="M9WAC4"/>
<dbReference type="HOGENOM" id="CLU_034545_4_1_14"/>
<evidence type="ECO:0000313" key="2">
    <source>
        <dbReference type="EMBL" id="AGJ90933.1"/>
    </source>
</evidence>
<dbReference type="EMBL" id="CP004357">
    <property type="protein sequence ID" value="AGJ90933.1"/>
    <property type="molecule type" value="Genomic_DNA"/>
</dbReference>
<dbReference type="Proteomes" id="UP000012984">
    <property type="component" value="Chromosome"/>
</dbReference>
<dbReference type="KEGG" id="mput:MPUT9231_5320"/>
<feature type="domain" description="PPM-type phosphatase" evidence="1">
    <location>
        <begin position="2"/>
        <end position="253"/>
    </location>
</feature>
<dbReference type="SMART" id="SM00331">
    <property type="entry name" value="PP2C_SIG"/>
    <property type="match status" value="1"/>
</dbReference>
<dbReference type="OrthoDB" id="9801841at2"/>
<dbReference type="InterPro" id="IPR001932">
    <property type="entry name" value="PPM-type_phosphatase-like_dom"/>
</dbReference>
<dbReference type="PROSITE" id="PS51746">
    <property type="entry name" value="PPM_2"/>
    <property type="match status" value="1"/>
</dbReference>
<name>M9WAC4_9MOLU</name>
<dbReference type="CDD" id="cd00143">
    <property type="entry name" value="PP2Cc"/>
    <property type="match status" value="1"/>
</dbReference>
<sequence length="254" mass="28943">MKIKVADLTHKGNYRKNNQDYLDHIKNSDGSFLAIICDGMGGHAKGEVASKITVDCFINSFKEQTFNDKTDKQILEWFKSAINYTLNTMNEYVKQDSQALDMGTTLSAIIFTNHKAYVVNVGDSRIYKLDQTNNLLKQITVDQNLMNSTYDLEQLKQQAQQFYGSRFNEITYWKILTSALGPNKKLKVDNYIVENNKGLFCLTSDGVHDYIDDQTLKEFLETKSSLKAKIKNITKFAMANLSTDNLSIILVEVK</sequence>
<reference evidence="2 3" key="1">
    <citation type="journal article" date="2013" name="Genome Announc.">
        <title>Complete Genome Sequence of Mycoplasma putrefaciens Strain 9231, One of the Agents of Contagious Agalactia in Goats.</title>
        <authorList>
            <person name="Dupuy V."/>
            <person name="Sirand-Pugnet P."/>
            <person name="Baranowski E."/>
            <person name="Barre A."/>
            <person name="Breton M."/>
            <person name="Couture C."/>
            <person name="Dordet-Frisoni E."/>
            <person name="Gaurivaud P."/>
            <person name="Jacob D."/>
            <person name="Lemaitre C."/>
            <person name="Manso-Silvan L."/>
            <person name="Nikolski M."/>
            <person name="Nouvel L.X."/>
            <person name="Poumarat F."/>
            <person name="Tardy F."/>
            <person name="Thebault P."/>
            <person name="Theil S."/>
            <person name="Citti C."/>
            <person name="Blanchard A."/>
            <person name="Thiaucourt F."/>
        </authorList>
    </citation>
    <scope>NUCLEOTIDE SEQUENCE [LARGE SCALE GENOMIC DNA]</scope>
    <source>
        <strain evidence="2">Mput9231</strain>
    </source>
</reference>
<dbReference type="PATRIC" id="fig|1292033.3.peg.523"/>
<evidence type="ECO:0000259" key="1">
    <source>
        <dbReference type="PROSITE" id="PS51746"/>
    </source>
</evidence>
<protein>
    <submittedName>
        <fullName evidence="2">Protein phosphatase</fullName>
    </submittedName>
</protein>
<dbReference type="SUPFAM" id="SSF81606">
    <property type="entry name" value="PP2C-like"/>
    <property type="match status" value="1"/>
</dbReference>
<evidence type="ECO:0000313" key="3">
    <source>
        <dbReference type="Proteomes" id="UP000012984"/>
    </source>
</evidence>
<dbReference type="RefSeq" id="WP_015587503.1">
    <property type="nucleotide sequence ID" value="NC_021083.1"/>
</dbReference>
<proteinExistence type="predicted"/>
<dbReference type="Pfam" id="PF13672">
    <property type="entry name" value="PP2C_2"/>
    <property type="match status" value="1"/>
</dbReference>
<organism evidence="2 3">
    <name type="scientific">Mycoplasma putrefaciens Mput9231</name>
    <dbReference type="NCBI Taxonomy" id="1292033"/>
    <lineage>
        <taxon>Bacteria</taxon>
        <taxon>Bacillati</taxon>
        <taxon>Mycoplasmatota</taxon>
        <taxon>Mollicutes</taxon>
        <taxon>Mycoplasmataceae</taxon>
        <taxon>Mycoplasma</taxon>
    </lineage>
</organism>
<gene>
    <name evidence="2" type="ORF">MPUT9231_5320</name>
</gene>
<keyword evidence="3" id="KW-1185">Reference proteome</keyword>